<reference evidence="1" key="1">
    <citation type="submission" date="2014-11" db="EMBL/GenBank/DDBJ databases">
        <authorList>
            <person name="Amaro Gonzalez C."/>
        </authorList>
    </citation>
    <scope>NUCLEOTIDE SEQUENCE</scope>
</reference>
<accession>A0A0E9V6M6</accession>
<reference evidence="1" key="2">
    <citation type="journal article" date="2015" name="Fish Shellfish Immunol.">
        <title>Early steps in the European eel (Anguilla anguilla)-Vibrio vulnificus interaction in the gills: Role of the RtxA13 toxin.</title>
        <authorList>
            <person name="Callol A."/>
            <person name="Pajuelo D."/>
            <person name="Ebbesson L."/>
            <person name="Teles M."/>
            <person name="MacKenzie S."/>
            <person name="Amaro C."/>
        </authorList>
    </citation>
    <scope>NUCLEOTIDE SEQUENCE</scope>
</reference>
<sequence length="23" mass="2756">MMGGGWKSVLLFLIEYNHFKKQE</sequence>
<evidence type="ECO:0000313" key="1">
    <source>
        <dbReference type="EMBL" id="JAH73656.1"/>
    </source>
</evidence>
<dbReference type="AlphaFoldDB" id="A0A0E9V6M6"/>
<proteinExistence type="predicted"/>
<name>A0A0E9V6M6_ANGAN</name>
<organism evidence="1">
    <name type="scientific">Anguilla anguilla</name>
    <name type="common">European freshwater eel</name>
    <name type="synonym">Muraena anguilla</name>
    <dbReference type="NCBI Taxonomy" id="7936"/>
    <lineage>
        <taxon>Eukaryota</taxon>
        <taxon>Metazoa</taxon>
        <taxon>Chordata</taxon>
        <taxon>Craniata</taxon>
        <taxon>Vertebrata</taxon>
        <taxon>Euteleostomi</taxon>
        <taxon>Actinopterygii</taxon>
        <taxon>Neopterygii</taxon>
        <taxon>Teleostei</taxon>
        <taxon>Anguilliformes</taxon>
        <taxon>Anguillidae</taxon>
        <taxon>Anguilla</taxon>
    </lineage>
</organism>
<dbReference type="EMBL" id="GBXM01034921">
    <property type="protein sequence ID" value="JAH73656.1"/>
    <property type="molecule type" value="Transcribed_RNA"/>
</dbReference>
<protein>
    <submittedName>
        <fullName evidence="1">Uncharacterized protein</fullName>
    </submittedName>
</protein>